<evidence type="ECO:0000259" key="6">
    <source>
        <dbReference type="Pfam" id="PF02826"/>
    </source>
</evidence>
<keyword evidence="2 4" id="KW-0560">Oxidoreductase</keyword>
<dbReference type="InterPro" id="IPR043322">
    <property type="entry name" value="CtBP"/>
</dbReference>
<dbReference type="InterPro" id="IPR006140">
    <property type="entry name" value="D-isomer_DH_NAD-bd"/>
</dbReference>
<evidence type="ECO:0000256" key="3">
    <source>
        <dbReference type="ARBA" id="ARBA00023027"/>
    </source>
</evidence>
<evidence type="ECO:0000259" key="5">
    <source>
        <dbReference type="Pfam" id="PF00389"/>
    </source>
</evidence>
<dbReference type="Gene3D" id="3.40.50.720">
    <property type="entry name" value="NAD(P)-binding Rossmann-like Domain"/>
    <property type="match status" value="2"/>
</dbReference>
<evidence type="ECO:0000256" key="4">
    <source>
        <dbReference type="RuleBase" id="RU003719"/>
    </source>
</evidence>
<dbReference type="InterPro" id="IPR036291">
    <property type="entry name" value="NAD(P)-bd_dom_sf"/>
</dbReference>
<dbReference type="FunFam" id="3.40.50.720:FF:000203">
    <property type="entry name" value="D-3-phosphoglycerate dehydrogenase (SerA)"/>
    <property type="match status" value="1"/>
</dbReference>
<dbReference type="Pfam" id="PF00389">
    <property type="entry name" value="2-Hacid_dh"/>
    <property type="match status" value="1"/>
</dbReference>
<comment type="similarity">
    <text evidence="1 4">Belongs to the D-isomer specific 2-hydroxyacid dehydrogenase family.</text>
</comment>
<sequence length="322" mass="35899">MTKYTVAVTDYGFPDLHQEEDVLLPMGFEFVTGQCKTPDEVMQLTRHADAILIERAPITKEVIENLERCKIIVRYGVGVDSVDIQAAKERNIPVVNVPDYGTGEVADHAMSLLLSSVRKIPQIVSQVRRGVWQTTPCRPIMGLQGKTLGIAGFGHIGKDVARRAQSFGIDTIAYDPYVPETVCNEWGTQKVDWHSLLERSDMISVHLPLTPETKHLFNEEAFERMKSTAYLVNTSRGGVIKTASLVDALKTKKIAGAALDVLEEQPIPMSSPLLQFDDCFITSHCAWYSESSLNRLQRHAALEIKRIFSGERPKHIVNGVEV</sequence>
<keyword evidence="3" id="KW-0520">NAD</keyword>
<dbReference type="EMBL" id="RBAH01000033">
    <property type="protein sequence ID" value="RKN70075.1"/>
    <property type="molecule type" value="Genomic_DNA"/>
</dbReference>
<name>A0A3B0B7M8_9BACL</name>
<dbReference type="PANTHER" id="PTHR42789:SF1">
    <property type="entry name" value="D-ISOMER SPECIFIC 2-HYDROXYACID DEHYDROGENASE FAMILY PROTEIN (AFU_ORTHOLOGUE AFUA_6G10090)"/>
    <property type="match status" value="1"/>
</dbReference>
<dbReference type="InterPro" id="IPR006139">
    <property type="entry name" value="D-isomer_2_OHA_DH_cat_dom"/>
</dbReference>
<dbReference type="CDD" id="cd05299">
    <property type="entry name" value="CtBP_dh"/>
    <property type="match status" value="1"/>
</dbReference>
<proteinExistence type="inferred from homology"/>
<dbReference type="AlphaFoldDB" id="A0A3B0B7M8"/>
<feature type="domain" description="D-isomer specific 2-hydroxyacid dehydrogenase NAD-binding" evidence="6">
    <location>
        <begin position="110"/>
        <end position="286"/>
    </location>
</feature>
<organism evidence="7 8">
    <name type="scientific">Paenibacillus ginsengarvi</name>
    <dbReference type="NCBI Taxonomy" id="400777"/>
    <lineage>
        <taxon>Bacteria</taxon>
        <taxon>Bacillati</taxon>
        <taxon>Bacillota</taxon>
        <taxon>Bacilli</taxon>
        <taxon>Bacillales</taxon>
        <taxon>Paenibacillaceae</taxon>
        <taxon>Paenibacillus</taxon>
    </lineage>
</organism>
<dbReference type="SUPFAM" id="SSF51735">
    <property type="entry name" value="NAD(P)-binding Rossmann-fold domains"/>
    <property type="match status" value="1"/>
</dbReference>
<dbReference type="GO" id="GO:0051287">
    <property type="term" value="F:NAD binding"/>
    <property type="evidence" value="ECO:0007669"/>
    <property type="project" value="InterPro"/>
</dbReference>
<evidence type="ECO:0000313" key="7">
    <source>
        <dbReference type="EMBL" id="RKN70075.1"/>
    </source>
</evidence>
<dbReference type="PANTHER" id="PTHR42789">
    <property type="entry name" value="D-ISOMER SPECIFIC 2-HYDROXYACID DEHYDROGENASE FAMILY PROTEIN (AFU_ORTHOLOGUE AFUA_6G10090)"/>
    <property type="match status" value="1"/>
</dbReference>
<dbReference type="Proteomes" id="UP000282311">
    <property type="component" value="Unassembled WGS sequence"/>
</dbReference>
<dbReference type="GO" id="GO:0003714">
    <property type="term" value="F:transcription corepressor activity"/>
    <property type="evidence" value="ECO:0007669"/>
    <property type="project" value="InterPro"/>
</dbReference>
<dbReference type="OrthoDB" id="9805416at2"/>
<evidence type="ECO:0000313" key="8">
    <source>
        <dbReference type="Proteomes" id="UP000282311"/>
    </source>
</evidence>
<protein>
    <submittedName>
        <fullName evidence="7">C-terminal binding protein</fullName>
    </submittedName>
</protein>
<dbReference type="SUPFAM" id="SSF52283">
    <property type="entry name" value="Formate/glycerate dehydrogenase catalytic domain-like"/>
    <property type="match status" value="1"/>
</dbReference>
<evidence type="ECO:0000256" key="2">
    <source>
        <dbReference type="ARBA" id="ARBA00023002"/>
    </source>
</evidence>
<gene>
    <name evidence="7" type="ORF">D7M11_31110</name>
</gene>
<accession>A0A3B0B7M8</accession>
<dbReference type="RefSeq" id="WP_120751182.1">
    <property type="nucleotide sequence ID" value="NZ_RBAH01000033.1"/>
</dbReference>
<dbReference type="GO" id="GO:0016616">
    <property type="term" value="F:oxidoreductase activity, acting on the CH-OH group of donors, NAD or NADP as acceptor"/>
    <property type="evidence" value="ECO:0007669"/>
    <property type="project" value="InterPro"/>
</dbReference>
<reference evidence="7 8" key="1">
    <citation type="journal article" date="2007" name="Int. J. Syst. Evol. Microbiol.">
        <title>Paenibacillus ginsengarvi sp. nov., isolated from soil from ginseng cultivation.</title>
        <authorList>
            <person name="Yoon M.H."/>
            <person name="Ten L.N."/>
            <person name="Im W.T."/>
        </authorList>
    </citation>
    <scope>NUCLEOTIDE SEQUENCE [LARGE SCALE GENOMIC DNA]</scope>
    <source>
        <strain evidence="7 8">KCTC 13059</strain>
    </source>
</reference>
<dbReference type="InterPro" id="IPR050857">
    <property type="entry name" value="D-2-hydroxyacid_DH"/>
</dbReference>
<keyword evidence="8" id="KW-1185">Reference proteome</keyword>
<evidence type="ECO:0000256" key="1">
    <source>
        <dbReference type="ARBA" id="ARBA00005854"/>
    </source>
</evidence>
<feature type="domain" description="D-isomer specific 2-hydroxyacid dehydrogenase catalytic" evidence="5">
    <location>
        <begin position="28"/>
        <end position="318"/>
    </location>
</feature>
<comment type="caution">
    <text evidence="7">The sequence shown here is derived from an EMBL/GenBank/DDBJ whole genome shotgun (WGS) entry which is preliminary data.</text>
</comment>
<dbReference type="Pfam" id="PF02826">
    <property type="entry name" value="2-Hacid_dh_C"/>
    <property type="match status" value="1"/>
</dbReference>